<dbReference type="OrthoDB" id="2086631at2"/>
<feature type="compositionally biased region" description="Basic and acidic residues" evidence="1">
    <location>
        <begin position="259"/>
        <end position="274"/>
    </location>
</feature>
<gene>
    <name evidence="3" type="ORF">ET475_09130</name>
</gene>
<name>A0A4P6EEE1_9MICO</name>
<feature type="region of interest" description="Disordered" evidence="1">
    <location>
        <begin position="306"/>
        <end position="375"/>
    </location>
</feature>
<dbReference type="Proteomes" id="UP000293995">
    <property type="component" value="Chromosome"/>
</dbReference>
<organism evidence="3 4">
    <name type="scientific">Microbacterium protaetiae</name>
    <dbReference type="NCBI Taxonomy" id="2509458"/>
    <lineage>
        <taxon>Bacteria</taxon>
        <taxon>Bacillati</taxon>
        <taxon>Actinomycetota</taxon>
        <taxon>Actinomycetes</taxon>
        <taxon>Micrococcales</taxon>
        <taxon>Microbacteriaceae</taxon>
        <taxon>Microbacterium</taxon>
    </lineage>
</organism>
<dbReference type="RefSeq" id="WP_129388919.1">
    <property type="nucleotide sequence ID" value="NZ_CP035494.1"/>
</dbReference>
<dbReference type="EMBL" id="CP035494">
    <property type="protein sequence ID" value="QAY60136.1"/>
    <property type="molecule type" value="Genomic_DNA"/>
</dbReference>
<evidence type="ECO:0000313" key="3">
    <source>
        <dbReference type="EMBL" id="QAY60136.1"/>
    </source>
</evidence>
<keyword evidence="4" id="KW-1185">Reference proteome</keyword>
<feature type="domain" description="TNT" evidence="2">
    <location>
        <begin position="350"/>
        <end position="401"/>
    </location>
</feature>
<dbReference type="GO" id="GO:0050135">
    <property type="term" value="F:NADP+ nucleosidase activity"/>
    <property type="evidence" value="ECO:0007669"/>
    <property type="project" value="InterPro"/>
</dbReference>
<reference evidence="3 4" key="1">
    <citation type="submission" date="2019-01" db="EMBL/GenBank/DDBJ databases">
        <title>Genome sequencing of strain DFW100M-13.</title>
        <authorList>
            <person name="Heo J."/>
            <person name="Kim S.-J."/>
            <person name="Kim J.-S."/>
            <person name="Hong S.-B."/>
            <person name="Kwon S.-W."/>
        </authorList>
    </citation>
    <scope>NUCLEOTIDE SEQUENCE [LARGE SCALE GENOMIC DNA]</scope>
    <source>
        <strain evidence="3 4">DFW100M-13</strain>
    </source>
</reference>
<evidence type="ECO:0000256" key="1">
    <source>
        <dbReference type="SAM" id="MobiDB-lite"/>
    </source>
</evidence>
<dbReference type="Pfam" id="PF14021">
    <property type="entry name" value="TNT"/>
    <property type="match status" value="1"/>
</dbReference>
<dbReference type="KEGG" id="mprt:ET475_09130"/>
<feature type="region of interest" description="Disordered" evidence="1">
    <location>
        <begin position="253"/>
        <end position="276"/>
    </location>
</feature>
<evidence type="ECO:0000259" key="2">
    <source>
        <dbReference type="Pfam" id="PF14021"/>
    </source>
</evidence>
<dbReference type="InterPro" id="IPR025331">
    <property type="entry name" value="TNT"/>
</dbReference>
<feature type="compositionally biased region" description="Basic and acidic residues" evidence="1">
    <location>
        <begin position="334"/>
        <end position="344"/>
    </location>
</feature>
<dbReference type="AlphaFoldDB" id="A0A4P6EEE1"/>
<evidence type="ECO:0000313" key="4">
    <source>
        <dbReference type="Proteomes" id="UP000293995"/>
    </source>
</evidence>
<protein>
    <submittedName>
        <fullName evidence="3">DUF4237 domain-containing protein</fullName>
    </submittedName>
</protein>
<accession>A0A4P6EEE1</accession>
<proteinExistence type="predicted"/>
<sequence length="471" mass="50666">MTGNPLVAAAVDHTSPFAGTLLVEDGEQLVQAVNSGDWVSGGMAAFSGLLDTAAAVSDPLGSLIAAGLGWLIDHVEPLKGWFNDLTGNAAEVQAFAQTWANIHTQMEAAGTELHRVLGDVDDLAGQAIDAYRRFQQDTAKHLTAAGTWAGAFSTGLNIASMIVQAVHDLVRDVLSQLVGSAISWASEAVFTLGLATPWIIEQVSTRVASWVSKVGKFITRLLESLKALRGLLDQLKPLLDKASELFGKLLHGKGPGGRDIPDEPKKPSIHDVRNRSSLSDADLESFLRTNYGDDVADAFAKDGTIPDDVQIPKDPSVLTPDGKIDWSQVPKGGYKLDGDGDPIKQPHNPQPGEVVDRYGPSDGRYTSPVPENGPYTYDQRSLPYVENPNHYHQYEFNDDLNSVKARYDQAPPDVQARVDDLIDKGYYSFGQQASRGPIADGFGVPGQGVQDELPLPVDVLIDLGILSERTP</sequence>